<name>A0ABU3KCB1_9BACT</name>
<reference evidence="1 2" key="1">
    <citation type="journal article" date="2023" name="ISME J.">
        <title>Cultivation and genomic characterization of novel and ubiquitous marine nitrite-oxidizing bacteria from the Nitrospirales.</title>
        <authorList>
            <person name="Mueller A.J."/>
            <person name="Daebeler A."/>
            <person name="Herbold C.W."/>
            <person name="Kirkegaard R.H."/>
            <person name="Daims H."/>
        </authorList>
    </citation>
    <scope>NUCLEOTIDE SEQUENCE [LARGE SCALE GENOMIC DNA]</scope>
    <source>
        <strain evidence="1 2">EB</strain>
    </source>
</reference>
<evidence type="ECO:0000313" key="1">
    <source>
        <dbReference type="EMBL" id="MDT7043812.1"/>
    </source>
</evidence>
<proteinExistence type="predicted"/>
<dbReference type="PROSITE" id="PS51257">
    <property type="entry name" value="PROKAR_LIPOPROTEIN"/>
    <property type="match status" value="1"/>
</dbReference>
<organism evidence="1 2">
    <name type="scientific">Candidatus Nitronereus thalassa</name>
    <dbReference type="NCBI Taxonomy" id="3020898"/>
    <lineage>
        <taxon>Bacteria</taxon>
        <taxon>Pseudomonadati</taxon>
        <taxon>Nitrospirota</taxon>
        <taxon>Nitrospiria</taxon>
        <taxon>Nitrospirales</taxon>
        <taxon>Nitrospiraceae</taxon>
        <taxon>Candidatus Nitronereus</taxon>
    </lineage>
</organism>
<keyword evidence="2" id="KW-1185">Reference proteome</keyword>
<sequence length="97" mass="10453">MDTPTSRSTSFFSLPYLGLLGLLLLGCSEPLYWAKPGAQAEDFEWDVQECRANLGLPAIPRAGTGFSVLNPTIGSASVAMEQCLADKGWYLAKKPSQ</sequence>
<accession>A0ABU3KCB1</accession>
<comment type="caution">
    <text evidence="1">The sequence shown here is derived from an EMBL/GenBank/DDBJ whole genome shotgun (WGS) entry which is preliminary data.</text>
</comment>
<gene>
    <name evidence="1" type="ORF">PPG34_15765</name>
</gene>
<evidence type="ECO:0000313" key="2">
    <source>
        <dbReference type="Proteomes" id="UP001250932"/>
    </source>
</evidence>
<dbReference type="Proteomes" id="UP001250932">
    <property type="component" value="Unassembled WGS sequence"/>
</dbReference>
<protein>
    <submittedName>
        <fullName evidence="1">Uncharacterized protein</fullName>
    </submittedName>
</protein>
<dbReference type="EMBL" id="JAQOUE010000002">
    <property type="protein sequence ID" value="MDT7043812.1"/>
    <property type="molecule type" value="Genomic_DNA"/>
</dbReference>
<dbReference type="RefSeq" id="WP_313834405.1">
    <property type="nucleotide sequence ID" value="NZ_JAQOUE010000002.1"/>
</dbReference>